<dbReference type="Proteomes" id="UP000515154">
    <property type="component" value="Linkage group LG1"/>
</dbReference>
<keyword evidence="1" id="KW-0732">Signal</keyword>
<dbReference type="RefSeq" id="XP_029643944.1">
    <property type="nucleotide sequence ID" value="XM_029788084.2"/>
</dbReference>
<evidence type="ECO:0000313" key="2">
    <source>
        <dbReference type="Proteomes" id="UP000515154"/>
    </source>
</evidence>
<evidence type="ECO:0000256" key="1">
    <source>
        <dbReference type="SAM" id="SignalP"/>
    </source>
</evidence>
<reference evidence="3" key="1">
    <citation type="submission" date="2025-08" db="UniProtKB">
        <authorList>
            <consortium name="RefSeq"/>
        </authorList>
    </citation>
    <scope>IDENTIFICATION</scope>
</reference>
<keyword evidence="2" id="KW-1185">Reference proteome</keyword>
<feature type="signal peptide" evidence="1">
    <location>
        <begin position="1"/>
        <end position="22"/>
    </location>
</feature>
<sequence length="466" mass="53684">MSKPCFALVALLAVIALSEVQGSQKYLGHPWYLNGILPRSSGPAWDVHQMNKPKRPLSQLWWKSKGLFPPQGEPEVKPKPKPEYNPVLPPWWMKKGILTPGSQPEWKPKPEYKPVLPPWWMKTGILTPGSQPEWKPKPEYKPLLPPWWMRIGILTPGSQPEWKPKPEYKPTFPIPENSLKGRYLKSELEWRPRIAINPQPRPEWRLWPGSYFPKSKTEWIPTPVYPPVYPVYPLPVIPRYPYPYSYPSFPFSEQSDSPDKQPPMPYVPIPKAYQYHVHPYGSFMKPSYPTKKAYPYNPMPKNPLYSSWLKQLLRSKAVGPSKIVKNNATQSNASSPAAANATISVRVELKHPNNTIIKNDLKLSKQPLKSILNILADRNECFNYTTFQRNSRITDGKVGEYVRSLCNTKEVYGSHMSSRYWLLYTLSGEKDLDVAYVPNNNTCIKMEYMNASRLYALMHQNVSGNV</sequence>
<dbReference type="AlphaFoldDB" id="A0A6P7SZX5"/>
<organism evidence="2 3">
    <name type="scientific">Octopus sinensis</name>
    <name type="common">East Asian common octopus</name>
    <dbReference type="NCBI Taxonomy" id="2607531"/>
    <lineage>
        <taxon>Eukaryota</taxon>
        <taxon>Metazoa</taxon>
        <taxon>Spiralia</taxon>
        <taxon>Lophotrochozoa</taxon>
        <taxon>Mollusca</taxon>
        <taxon>Cephalopoda</taxon>
        <taxon>Coleoidea</taxon>
        <taxon>Octopodiformes</taxon>
        <taxon>Octopoda</taxon>
        <taxon>Incirrata</taxon>
        <taxon>Octopodidae</taxon>
        <taxon>Octopus</taxon>
    </lineage>
</organism>
<evidence type="ECO:0000313" key="3">
    <source>
        <dbReference type="RefSeq" id="XP_029643944.1"/>
    </source>
</evidence>
<accession>A0A6P7SZX5</accession>
<protein>
    <submittedName>
        <fullName evidence="3">Adhesive plaque matrix protein-like isoform X1</fullName>
    </submittedName>
</protein>
<proteinExistence type="predicted"/>
<gene>
    <name evidence="3" type="primary">LOC115218331</name>
</gene>
<dbReference type="KEGG" id="osn:115218331"/>
<name>A0A6P7SZX5_9MOLL</name>
<feature type="chain" id="PRO_5028469980" evidence="1">
    <location>
        <begin position="23"/>
        <end position="466"/>
    </location>
</feature>